<dbReference type="PANTHER" id="PTHR42741:SF3">
    <property type="entry name" value="NITROREDUCTASE FAMILY PROTEIN"/>
    <property type="match status" value="1"/>
</dbReference>
<dbReference type="GO" id="GO:0016491">
    <property type="term" value="F:oxidoreductase activity"/>
    <property type="evidence" value="ECO:0007669"/>
    <property type="project" value="InterPro"/>
</dbReference>
<gene>
    <name evidence="2" type="ORF">CLG94_12315</name>
</gene>
<feature type="domain" description="Nitroreductase" evidence="1">
    <location>
        <begin position="333"/>
        <end position="528"/>
    </location>
</feature>
<dbReference type="InterPro" id="IPR029479">
    <property type="entry name" value="Nitroreductase"/>
</dbReference>
<evidence type="ECO:0000259" key="1">
    <source>
        <dbReference type="Pfam" id="PF00881"/>
    </source>
</evidence>
<comment type="caution">
    <text evidence="2">The sequence shown here is derived from an EMBL/GenBank/DDBJ whole genome shotgun (WGS) entry which is preliminary data.</text>
</comment>
<proteinExistence type="predicted"/>
<protein>
    <submittedName>
        <fullName evidence="2">Nitroreductase</fullName>
    </submittedName>
</protein>
<dbReference type="PANTHER" id="PTHR42741">
    <property type="entry name" value="NITROREDUCTASE FAMILY PROTEIN"/>
    <property type="match status" value="1"/>
</dbReference>
<dbReference type="Proteomes" id="UP000241436">
    <property type="component" value="Unassembled WGS sequence"/>
</dbReference>
<organism evidence="2 3">
    <name type="scientific">Candidatus Methylomirabilis limnetica</name>
    <dbReference type="NCBI Taxonomy" id="2033718"/>
    <lineage>
        <taxon>Bacteria</taxon>
        <taxon>Candidatus Methylomirabilota</taxon>
        <taxon>Candidatus Methylomirabilia</taxon>
        <taxon>Candidatus Methylomirabilales</taxon>
        <taxon>Candidatus Methylomirabilaceae</taxon>
        <taxon>Candidatus Methylomirabilis</taxon>
    </lineage>
</organism>
<evidence type="ECO:0000313" key="3">
    <source>
        <dbReference type="Proteomes" id="UP000241436"/>
    </source>
</evidence>
<dbReference type="Pfam" id="PF00881">
    <property type="entry name" value="Nitroreductase"/>
    <property type="match status" value="1"/>
</dbReference>
<dbReference type="SUPFAM" id="SSF55469">
    <property type="entry name" value="FMN-dependent nitroreductase-like"/>
    <property type="match status" value="2"/>
</dbReference>
<dbReference type="AlphaFoldDB" id="A0A2T4TV49"/>
<dbReference type="CDD" id="cd02142">
    <property type="entry name" value="McbC_SagB-like_oxidoreductase"/>
    <property type="match status" value="2"/>
</dbReference>
<dbReference type="InterPro" id="IPR000415">
    <property type="entry name" value="Nitroreductase-like"/>
</dbReference>
<dbReference type="Gene3D" id="3.40.109.10">
    <property type="entry name" value="NADH Oxidase"/>
    <property type="match status" value="2"/>
</dbReference>
<reference evidence="2 3" key="1">
    <citation type="submission" date="2017-09" db="EMBL/GenBank/DDBJ databases">
        <title>Bloom of a denitrifying methanotroph, Candidatus Methylomirabilis limnetica, in a deep stratified lake.</title>
        <authorList>
            <person name="Graf J.S."/>
            <person name="Marchant H.K."/>
            <person name="Tienken D."/>
            <person name="Hach P.F."/>
            <person name="Brand A."/>
            <person name="Schubert C.J."/>
            <person name="Kuypers M.M."/>
            <person name="Milucka J."/>
        </authorList>
    </citation>
    <scope>NUCLEOTIDE SEQUENCE [LARGE SCALE GENOMIC DNA]</scope>
    <source>
        <strain evidence="2 3">Zug</strain>
    </source>
</reference>
<dbReference type="EMBL" id="NVQC01000036">
    <property type="protein sequence ID" value="PTL34997.1"/>
    <property type="molecule type" value="Genomic_DNA"/>
</dbReference>
<accession>A0A2T4TV49</accession>
<evidence type="ECO:0000313" key="2">
    <source>
        <dbReference type="EMBL" id="PTL34997.1"/>
    </source>
</evidence>
<name>A0A2T4TV49_9BACT</name>
<reference evidence="3" key="2">
    <citation type="journal article" date="2018" name="Environ. Microbiol.">
        <title>Bloom of a denitrifying methanotroph, 'Candidatus Methylomirabilis limnetica', in a deep stratified lake.</title>
        <authorList>
            <person name="Graf J.S."/>
            <person name="Mayr M.J."/>
            <person name="Marchant H.K."/>
            <person name="Tienken D."/>
            <person name="Hach P.F."/>
            <person name="Brand A."/>
            <person name="Schubert C.J."/>
            <person name="Kuypers M.M."/>
            <person name="Milucka J."/>
        </authorList>
    </citation>
    <scope>NUCLEOTIDE SEQUENCE [LARGE SCALE GENOMIC DNA]</scope>
    <source>
        <strain evidence="3">Zug</strain>
    </source>
</reference>
<keyword evidence="3" id="KW-1185">Reference proteome</keyword>
<sequence>MLSNEKVGAELNDVDAVTRYHEETKHHYDRQARSLGYMDWANQPNPFRWYEGLTRLNLPFTEKDLGAAHMDLYRREDNPVRDFSLQNLSLFLELSLGLSAWKSAGGNKWALRMNPSSGNLHPTEGYVVTLGNIAGEPGVFHYSPYLHALEPRALFPEKVCARLTNHFAVDGFLFGLTSIFWREAWKYGERAFRYCNHDLGHAIAAAGFAANLLGWKITYLSEASDEDVAAVLGLTQTTWIEGEAEHPEILCYAHPSNVKDIPANLPPELISEIVGLPFQGRPNRLSEDHIDWEIISEIAEAAPKPRTPTQHWLAPHRPFFPGDESRIRAAHIIRQRRSALAFDGATSISESQFLTMLDKTLPREDTVPFDFKLGPVRVHLLLFVHRVLGLAPGLYMFLRDEAGFERLKTACRPEFAWKRAKEGLPLFLLTEGPFMREATAVSCQQDIAGDSAFSLGMIADFRRSVEEAPYLYRHLYWETGMIGQVLYLEAEAHGLRATGIGCFFDDAVHNLMGLKDNQFQTLYHFTIGTPVEDQRLQTWSPYAHLTSATPSGEECEAAG</sequence>